<dbReference type="SUPFAM" id="SSF55961">
    <property type="entry name" value="Bet v1-like"/>
    <property type="match status" value="1"/>
</dbReference>
<protein>
    <submittedName>
        <fullName evidence="10">Aromatic ring-hydroxylating dioxygenase subunit alpha</fullName>
        <ecNumber evidence="10">1.14.13.-</ecNumber>
    </submittedName>
</protein>
<reference evidence="10 11" key="1">
    <citation type="submission" date="2024-09" db="EMBL/GenBank/DDBJ databases">
        <authorList>
            <person name="Sun Q."/>
            <person name="Mori K."/>
        </authorList>
    </citation>
    <scope>NUCLEOTIDE SEQUENCE [LARGE SCALE GENOMIC DNA]</scope>
    <source>
        <strain evidence="10 11">CGMCC 1.9126</strain>
    </source>
</reference>
<evidence type="ECO:0000256" key="1">
    <source>
        <dbReference type="ARBA" id="ARBA00008751"/>
    </source>
</evidence>
<dbReference type="Pfam" id="PF00848">
    <property type="entry name" value="Ring_hydroxyl_A"/>
    <property type="match status" value="1"/>
</dbReference>
<keyword evidence="4 10" id="KW-0223">Dioxygenase</keyword>
<dbReference type="PANTHER" id="PTHR43756:SF1">
    <property type="entry name" value="3-PHENYLPROPIONATE_CINNAMIC ACID DIOXYGENASE SUBUNIT ALPHA"/>
    <property type="match status" value="1"/>
</dbReference>
<dbReference type="PANTHER" id="PTHR43756">
    <property type="entry name" value="CHOLINE MONOOXYGENASE, CHLOROPLASTIC"/>
    <property type="match status" value="1"/>
</dbReference>
<dbReference type="PROSITE" id="PS51296">
    <property type="entry name" value="RIESKE"/>
    <property type="match status" value="1"/>
</dbReference>
<keyword evidence="7" id="KW-0411">Iron-sulfur</keyword>
<keyword evidence="2" id="KW-0001">2Fe-2S</keyword>
<evidence type="ECO:0000256" key="8">
    <source>
        <dbReference type="ARBA" id="ARBA00023027"/>
    </source>
</evidence>
<dbReference type="InterPro" id="IPR017941">
    <property type="entry name" value="Rieske_2Fe-2S"/>
</dbReference>
<dbReference type="InterPro" id="IPR036922">
    <property type="entry name" value="Rieske_2Fe-2S_sf"/>
</dbReference>
<evidence type="ECO:0000256" key="6">
    <source>
        <dbReference type="ARBA" id="ARBA00023004"/>
    </source>
</evidence>
<dbReference type="EC" id="1.14.13.-" evidence="10"/>
<feature type="domain" description="Rieske" evidence="9">
    <location>
        <begin position="40"/>
        <end position="138"/>
    </location>
</feature>
<keyword evidence="6" id="KW-0408">Iron</keyword>
<evidence type="ECO:0000256" key="3">
    <source>
        <dbReference type="ARBA" id="ARBA00022723"/>
    </source>
</evidence>
<keyword evidence="5 10" id="KW-0560">Oxidoreductase</keyword>
<dbReference type="RefSeq" id="WP_160547551.1">
    <property type="nucleotide sequence ID" value="NZ_JBHLUU010000027.1"/>
</dbReference>
<dbReference type="EMBL" id="JBHLUU010000027">
    <property type="protein sequence ID" value="MFC0475472.1"/>
    <property type="molecule type" value="Genomic_DNA"/>
</dbReference>
<keyword evidence="8" id="KW-0520">NAD</keyword>
<accession>A0ABV6KR43</accession>
<comment type="similarity">
    <text evidence="1">Belongs to the bacterial ring-hydroxylating dioxygenase alpha subunit family.</text>
</comment>
<dbReference type="GO" id="GO:0051213">
    <property type="term" value="F:dioxygenase activity"/>
    <property type="evidence" value="ECO:0007669"/>
    <property type="project" value="UniProtKB-KW"/>
</dbReference>
<dbReference type="PRINTS" id="PR00090">
    <property type="entry name" value="RNGDIOXGNASE"/>
</dbReference>
<sequence>MINSENITQYIKDTAVHGDIYTDEEIFKQEMTSIFEKTWVYVGHESEIANSGDYKTTVIGTHPLIVTRDSDTDEVHVVFNRCRHRAATVCQQEKGNANYFRCAYHGWTYSNNGDLTGMPFQDGYGEEFDRCKMGLIKVPRVGIYQGFIFASLSEEGPTLEEHLGNARPYIDYVVNTCPEGISLNAGAHKYRFDGNWKLQVENTIDPYHLSVTHRSFFNLMSKKTGKKINFSKMHKNEKIRDLGNGHSLYELDGDLGIGALPFNLIVFPNLGFLGSQVRVTWPVSVNKTNVFLYPIMLKGASVEENAARLRKHEGFYGPAGFGTVDDLEVGFDRVMEGLNAKGKDGEWLEISRGLEREEVDEKGIITATSSDEISARALYKAWKKLMTADDSNVETRGKKHEPTVGRP</sequence>
<dbReference type="InterPro" id="IPR001663">
    <property type="entry name" value="Rng_hydr_dOase-A"/>
</dbReference>
<evidence type="ECO:0000313" key="11">
    <source>
        <dbReference type="Proteomes" id="UP001589738"/>
    </source>
</evidence>
<evidence type="ECO:0000256" key="5">
    <source>
        <dbReference type="ARBA" id="ARBA00023002"/>
    </source>
</evidence>
<evidence type="ECO:0000313" key="10">
    <source>
        <dbReference type="EMBL" id="MFC0475472.1"/>
    </source>
</evidence>
<evidence type="ECO:0000256" key="2">
    <source>
        <dbReference type="ARBA" id="ARBA00022714"/>
    </source>
</evidence>
<proteinExistence type="inferred from homology"/>
<evidence type="ECO:0000256" key="4">
    <source>
        <dbReference type="ARBA" id="ARBA00022964"/>
    </source>
</evidence>
<name>A0ABV6KR43_9BACI</name>
<evidence type="ECO:0000259" key="9">
    <source>
        <dbReference type="PROSITE" id="PS51296"/>
    </source>
</evidence>
<dbReference type="Proteomes" id="UP001589738">
    <property type="component" value="Unassembled WGS sequence"/>
</dbReference>
<comment type="caution">
    <text evidence="10">The sequence shown here is derived from an EMBL/GenBank/DDBJ whole genome shotgun (WGS) entry which is preliminary data.</text>
</comment>
<dbReference type="SUPFAM" id="SSF50022">
    <property type="entry name" value="ISP domain"/>
    <property type="match status" value="1"/>
</dbReference>
<organism evidence="10 11">
    <name type="scientific">Robertmurraya beringensis</name>
    <dbReference type="NCBI Taxonomy" id="641660"/>
    <lineage>
        <taxon>Bacteria</taxon>
        <taxon>Bacillati</taxon>
        <taxon>Bacillota</taxon>
        <taxon>Bacilli</taxon>
        <taxon>Bacillales</taxon>
        <taxon>Bacillaceae</taxon>
        <taxon>Robertmurraya</taxon>
    </lineage>
</organism>
<gene>
    <name evidence="10" type="ORF">ACFFHF_09440</name>
</gene>
<evidence type="ECO:0000256" key="7">
    <source>
        <dbReference type="ARBA" id="ARBA00023014"/>
    </source>
</evidence>
<dbReference type="Gene3D" id="2.102.10.10">
    <property type="entry name" value="Rieske [2Fe-2S] iron-sulphur domain"/>
    <property type="match status" value="1"/>
</dbReference>
<dbReference type="Pfam" id="PF00355">
    <property type="entry name" value="Rieske"/>
    <property type="match status" value="1"/>
</dbReference>
<keyword evidence="11" id="KW-1185">Reference proteome</keyword>
<dbReference type="InterPro" id="IPR015879">
    <property type="entry name" value="Ring_hydroxy_dOase_asu_C_dom"/>
</dbReference>
<dbReference type="Gene3D" id="3.90.380.10">
    <property type="entry name" value="Naphthalene 1,2-dioxygenase Alpha Subunit, Chain A, domain 1"/>
    <property type="match status" value="1"/>
</dbReference>
<dbReference type="PROSITE" id="PS00570">
    <property type="entry name" value="RING_HYDROXYL_ALPHA"/>
    <property type="match status" value="1"/>
</dbReference>
<dbReference type="InterPro" id="IPR015881">
    <property type="entry name" value="ARHD_Rieske_2Fe_2S"/>
</dbReference>
<keyword evidence="3" id="KW-0479">Metal-binding</keyword>